<evidence type="ECO:0000256" key="4">
    <source>
        <dbReference type="ARBA" id="ARBA00023242"/>
    </source>
</evidence>
<dbReference type="EMBL" id="JAWXYG010000008">
    <property type="protein sequence ID" value="KAK4264921.1"/>
    <property type="molecule type" value="Genomic_DNA"/>
</dbReference>
<evidence type="ECO:0000256" key="1">
    <source>
        <dbReference type="ARBA" id="ARBA00004123"/>
    </source>
</evidence>
<dbReference type="CDD" id="cd00167">
    <property type="entry name" value="SANT"/>
    <property type="match status" value="2"/>
</dbReference>
<evidence type="ECO:0000313" key="7">
    <source>
        <dbReference type="EMBL" id="KAK4264921.1"/>
    </source>
</evidence>
<keyword evidence="8" id="KW-1185">Reference proteome</keyword>
<dbReference type="PROSITE" id="PS50090">
    <property type="entry name" value="MYB_LIKE"/>
    <property type="match status" value="2"/>
</dbReference>
<proteinExistence type="predicted"/>
<feature type="domain" description="HTH myb-type" evidence="6">
    <location>
        <begin position="9"/>
        <end position="61"/>
    </location>
</feature>
<dbReference type="FunFam" id="1.10.10.60:FF:000001">
    <property type="entry name" value="MYB-related transcription factor"/>
    <property type="match status" value="1"/>
</dbReference>
<feature type="domain" description="Myb-like" evidence="5">
    <location>
        <begin position="62"/>
        <end position="112"/>
    </location>
</feature>
<dbReference type="InterPro" id="IPR015495">
    <property type="entry name" value="Myb_TF_plants"/>
</dbReference>
<dbReference type="PANTHER" id="PTHR47994">
    <property type="entry name" value="F14D16.11-RELATED"/>
    <property type="match status" value="1"/>
</dbReference>
<dbReference type="SMART" id="SM00717">
    <property type="entry name" value="SANT"/>
    <property type="match status" value="2"/>
</dbReference>
<dbReference type="GO" id="GO:0003677">
    <property type="term" value="F:DNA binding"/>
    <property type="evidence" value="ECO:0007669"/>
    <property type="project" value="UniProtKB-KW"/>
</dbReference>
<comment type="subcellular location">
    <subcellularLocation>
        <location evidence="1">Nucleus</location>
    </subcellularLocation>
</comment>
<evidence type="ECO:0000256" key="3">
    <source>
        <dbReference type="ARBA" id="ARBA00023125"/>
    </source>
</evidence>
<dbReference type="GO" id="GO:0005634">
    <property type="term" value="C:nucleus"/>
    <property type="evidence" value="ECO:0007669"/>
    <property type="project" value="UniProtKB-SubCell"/>
</dbReference>
<dbReference type="InterPro" id="IPR017930">
    <property type="entry name" value="Myb_dom"/>
</dbReference>
<gene>
    <name evidence="7" type="ORF">QN277_026036</name>
</gene>
<evidence type="ECO:0000259" key="5">
    <source>
        <dbReference type="PROSITE" id="PS50090"/>
    </source>
</evidence>
<dbReference type="Gene3D" id="1.10.10.60">
    <property type="entry name" value="Homeodomain-like"/>
    <property type="match status" value="2"/>
</dbReference>
<dbReference type="SUPFAM" id="SSF46689">
    <property type="entry name" value="Homeodomain-like"/>
    <property type="match status" value="1"/>
</dbReference>
<comment type="caution">
    <text evidence="7">The sequence shown here is derived from an EMBL/GenBank/DDBJ whole genome shotgun (WGS) entry which is preliminary data.</text>
</comment>
<feature type="domain" description="HTH myb-type" evidence="6">
    <location>
        <begin position="62"/>
        <end position="116"/>
    </location>
</feature>
<dbReference type="Pfam" id="PF00249">
    <property type="entry name" value="Myb_DNA-binding"/>
    <property type="match status" value="2"/>
</dbReference>
<keyword evidence="4" id="KW-0539">Nucleus</keyword>
<evidence type="ECO:0000256" key="2">
    <source>
        <dbReference type="ARBA" id="ARBA00022737"/>
    </source>
</evidence>
<protein>
    <submittedName>
        <fullName evidence="7">Uncharacterized protein</fullName>
    </submittedName>
</protein>
<dbReference type="InterPro" id="IPR001005">
    <property type="entry name" value="SANT/Myb"/>
</dbReference>
<dbReference type="FunFam" id="1.10.10.60:FF:000349">
    <property type="entry name" value="Transcription factor MYB39"/>
    <property type="match status" value="1"/>
</dbReference>
<keyword evidence="2" id="KW-0677">Repeat</keyword>
<reference evidence="7" key="1">
    <citation type="submission" date="2023-10" db="EMBL/GenBank/DDBJ databases">
        <title>Chromosome-level genome of the transformable northern wattle, Acacia crassicarpa.</title>
        <authorList>
            <person name="Massaro I."/>
            <person name="Sinha N.R."/>
            <person name="Poethig S."/>
            <person name="Leichty A.R."/>
        </authorList>
    </citation>
    <scope>NUCLEOTIDE SEQUENCE</scope>
    <source>
        <strain evidence="7">Acra3RX</strain>
        <tissue evidence="7">Leaf</tissue>
    </source>
</reference>
<evidence type="ECO:0000313" key="8">
    <source>
        <dbReference type="Proteomes" id="UP001293593"/>
    </source>
</evidence>
<accession>A0AAE1J6Z1</accession>
<organism evidence="7 8">
    <name type="scientific">Acacia crassicarpa</name>
    <name type="common">northern wattle</name>
    <dbReference type="NCBI Taxonomy" id="499986"/>
    <lineage>
        <taxon>Eukaryota</taxon>
        <taxon>Viridiplantae</taxon>
        <taxon>Streptophyta</taxon>
        <taxon>Embryophyta</taxon>
        <taxon>Tracheophyta</taxon>
        <taxon>Spermatophyta</taxon>
        <taxon>Magnoliopsida</taxon>
        <taxon>eudicotyledons</taxon>
        <taxon>Gunneridae</taxon>
        <taxon>Pentapetalae</taxon>
        <taxon>rosids</taxon>
        <taxon>fabids</taxon>
        <taxon>Fabales</taxon>
        <taxon>Fabaceae</taxon>
        <taxon>Caesalpinioideae</taxon>
        <taxon>mimosoid clade</taxon>
        <taxon>Acacieae</taxon>
        <taxon>Acacia</taxon>
    </lineage>
</organism>
<evidence type="ECO:0000259" key="6">
    <source>
        <dbReference type="PROSITE" id="PS51294"/>
    </source>
</evidence>
<feature type="domain" description="Myb-like" evidence="5">
    <location>
        <begin position="9"/>
        <end position="61"/>
    </location>
</feature>
<dbReference type="PROSITE" id="PS51294">
    <property type="entry name" value="HTH_MYB"/>
    <property type="match status" value="2"/>
</dbReference>
<name>A0AAE1J6Z1_9FABA</name>
<dbReference type="PANTHER" id="PTHR47994:SF11">
    <property type="entry name" value="BINDING PROTEIN, PUTATIVE-RELATED"/>
    <property type="match status" value="1"/>
</dbReference>
<dbReference type="AlphaFoldDB" id="A0AAE1J6Z1"/>
<dbReference type="Proteomes" id="UP001293593">
    <property type="component" value="Unassembled WGS sequence"/>
</dbReference>
<keyword evidence="3" id="KW-0238">DNA-binding</keyword>
<dbReference type="InterPro" id="IPR009057">
    <property type="entry name" value="Homeodomain-like_sf"/>
</dbReference>
<sequence length="321" mass="36176">MGRSPFSDENGLKKGPWTPEEDHKLVHYIQKHGHGSWRALPKLAGLNRCGKSCRLRWTNYLRPDIKRGKFSEEEERTILNLHAILGNKWSAIARHLPGRTDNEIKNLWNTHLKKKLIQMGYDPMTHQPRTDMFSSLSHLLALANLKNLLDHNASSFQFLQHLVQPHHQPNPNVNVMNMDSLSHFNNVVNNYDSSSSMTFSHMPELTTASSSSTATTIQLPPLTSKQDMVQVQIPEYCTVNKEEESGSSPNNNSTWLHSCVTTPSPSFLQAENTAAVATVTNDISNIADNCSPATCDFGEVVGHYNIWPESEMFLDDPLFFP</sequence>